<dbReference type="Proteomes" id="UP000037395">
    <property type="component" value="Unassembled WGS sequence"/>
</dbReference>
<dbReference type="InterPro" id="IPR000873">
    <property type="entry name" value="AMP-dep_synth/lig_dom"/>
</dbReference>
<dbReference type="GeneID" id="97483563"/>
<dbReference type="SUPFAM" id="SSF52777">
    <property type="entry name" value="CoA-dependent acyltransferases"/>
    <property type="match status" value="4"/>
</dbReference>
<dbReference type="InterPro" id="IPR023213">
    <property type="entry name" value="CAT-like_dom_sf"/>
</dbReference>
<name>A0A1E7N6E5_KITAU</name>
<dbReference type="Gene3D" id="3.30.559.10">
    <property type="entry name" value="Chloramphenicol acetyltransferase-like domain"/>
    <property type="match status" value="2"/>
</dbReference>
<dbReference type="EMBL" id="JPRF03000028">
    <property type="protein sequence ID" value="OEV36277.1"/>
    <property type="molecule type" value="Genomic_DNA"/>
</dbReference>
<evidence type="ECO:0000256" key="5">
    <source>
        <dbReference type="SAM" id="MobiDB-lite"/>
    </source>
</evidence>
<reference evidence="8" key="3">
    <citation type="submission" date="2016-08" db="EMBL/GenBank/DDBJ databases">
        <title>Sequencing, Assembly and Comparative Genomics of S. aureofaciens ATCC 10762.</title>
        <authorList>
            <person name="Gradnigo J.S."/>
            <person name="Johnson N."/>
            <person name="Somerville G.A."/>
        </authorList>
    </citation>
    <scope>NUCLEOTIDE SEQUENCE [LARGE SCALE GENOMIC DNA]</scope>
    <source>
        <strain evidence="8">ATCC 10762</strain>
    </source>
</reference>
<keyword evidence="3" id="KW-0596">Phosphopantetheine</keyword>
<dbReference type="InterPro" id="IPR020806">
    <property type="entry name" value="PKS_PP-bd"/>
</dbReference>
<accession>A0A1E7N6E5</accession>
<keyword evidence="9" id="KW-1185">Reference proteome</keyword>
<dbReference type="RefSeq" id="WP_050366944.1">
    <property type="nucleotide sequence ID" value="NZ_BMUB01000001.1"/>
</dbReference>
<dbReference type="GO" id="GO:0005829">
    <property type="term" value="C:cytosol"/>
    <property type="evidence" value="ECO:0007669"/>
    <property type="project" value="TreeGrafter"/>
</dbReference>
<evidence type="ECO:0000313" key="8">
    <source>
        <dbReference type="EMBL" id="OEV36277.1"/>
    </source>
</evidence>
<feature type="compositionally biased region" description="Low complexity" evidence="5">
    <location>
        <begin position="1309"/>
        <end position="1325"/>
    </location>
</feature>
<dbReference type="CDD" id="cd19540">
    <property type="entry name" value="LCL_NRPS-like"/>
    <property type="match status" value="1"/>
</dbReference>
<dbReference type="GO" id="GO:0044550">
    <property type="term" value="P:secondary metabolite biosynthetic process"/>
    <property type="evidence" value="ECO:0007669"/>
    <property type="project" value="TreeGrafter"/>
</dbReference>
<evidence type="ECO:0000256" key="2">
    <source>
        <dbReference type="ARBA" id="ARBA00006432"/>
    </source>
</evidence>
<organism evidence="8 9">
    <name type="scientific">Kitasatospora aureofaciens</name>
    <name type="common">Streptomyces aureofaciens</name>
    <dbReference type="NCBI Taxonomy" id="1894"/>
    <lineage>
        <taxon>Bacteria</taxon>
        <taxon>Bacillati</taxon>
        <taxon>Actinomycetota</taxon>
        <taxon>Actinomycetes</taxon>
        <taxon>Kitasatosporales</taxon>
        <taxon>Streptomycetaceae</taxon>
        <taxon>Kitasatospora</taxon>
    </lineage>
</organism>
<dbReference type="PANTHER" id="PTHR45527:SF1">
    <property type="entry name" value="FATTY ACID SYNTHASE"/>
    <property type="match status" value="1"/>
</dbReference>
<dbReference type="EMBL" id="BMUB01000001">
    <property type="protein sequence ID" value="GGU56648.1"/>
    <property type="molecule type" value="Genomic_DNA"/>
</dbReference>
<dbReference type="PROSITE" id="PS00455">
    <property type="entry name" value="AMP_BINDING"/>
    <property type="match status" value="1"/>
</dbReference>
<dbReference type="OrthoDB" id="2472181at2"/>
<reference evidence="7" key="5">
    <citation type="submission" date="2020-09" db="EMBL/GenBank/DDBJ databases">
        <authorList>
            <person name="Sun Q."/>
            <person name="Ohkuma M."/>
        </authorList>
    </citation>
    <scope>NUCLEOTIDE SEQUENCE</scope>
    <source>
        <strain evidence="7">JCM 4434</strain>
    </source>
</reference>
<dbReference type="InterPro" id="IPR010071">
    <property type="entry name" value="AA_adenyl_dom"/>
</dbReference>
<dbReference type="NCBIfam" id="TIGR01733">
    <property type="entry name" value="AA-adenyl-dom"/>
    <property type="match status" value="1"/>
</dbReference>
<dbReference type="Pfam" id="PF00501">
    <property type="entry name" value="AMP-binding"/>
    <property type="match status" value="1"/>
</dbReference>
<dbReference type="Pfam" id="PF00668">
    <property type="entry name" value="Condensation"/>
    <property type="match status" value="2"/>
</dbReference>
<accession>A0A8H9HCN6</accession>
<evidence type="ECO:0000259" key="6">
    <source>
        <dbReference type="PROSITE" id="PS50075"/>
    </source>
</evidence>
<protein>
    <recommendedName>
        <fullName evidence="6">Carrier domain-containing protein</fullName>
    </recommendedName>
</protein>
<feature type="compositionally biased region" description="Low complexity" evidence="5">
    <location>
        <begin position="27"/>
        <end position="42"/>
    </location>
</feature>
<dbReference type="Proteomes" id="UP000610124">
    <property type="component" value="Unassembled WGS sequence"/>
</dbReference>
<evidence type="ECO:0000313" key="7">
    <source>
        <dbReference type="EMBL" id="GGU56648.1"/>
    </source>
</evidence>
<dbReference type="FunFam" id="1.10.1200.10:FF:000016">
    <property type="entry name" value="Non-ribosomal peptide synthase"/>
    <property type="match status" value="2"/>
</dbReference>
<dbReference type="SUPFAM" id="SSF56801">
    <property type="entry name" value="Acetyl-CoA synthetase-like"/>
    <property type="match status" value="1"/>
</dbReference>
<evidence type="ECO:0000256" key="1">
    <source>
        <dbReference type="ARBA" id="ARBA00001957"/>
    </source>
</evidence>
<dbReference type="GO" id="GO:0072330">
    <property type="term" value="P:monocarboxylic acid biosynthetic process"/>
    <property type="evidence" value="ECO:0007669"/>
    <property type="project" value="UniProtKB-ARBA"/>
</dbReference>
<dbReference type="FunFam" id="2.30.38.10:FF:000001">
    <property type="entry name" value="Non-ribosomal peptide synthetase PvdI"/>
    <property type="match status" value="1"/>
</dbReference>
<evidence type="ECO:0000256" key="4">
    <source>
        <dbReference type="ARBA" id="ARBA00022553"/>
    </source>
</evidence>
<dbReference type="PANTHER" id="PTHR45527">
    <property type="entry name" value="NONRIBOSOMAL PEPTIDE SYNTHETASE"/>
    <property type="match status" value="1"/>
</dbReference>
<gene>
    <name evidence="7" type="ORF">GCM10010502_03740</name>
    <name evidence="8" type="ORF">HS99_0030175</name>
</gene>
<feature type="compositionally biased region" description="Low complexity" evidence="5">
    <location>
        <begin position="547"/>
        <end position="568"/>
    </location>
</feature>
<dbReference type="InterPro" id="IPR020845">
    <property type="entry name" value="AMP-binding_CS"/>
</dbReference>
<dbReference type="Pfam" id="PF00550">
    <property type="entry name" value="PP-binding"/>
    <property type="match status" value="2"/>
</dbReference>
<sequence>MNDTDAVGRATLDAVFARALAEEATASTSAAPSSAAVPAARSGDGRAPASLAQKRLWFLEQLNGPNSTYNVPFRLRLAGELDTEALRLAVGDLVARHEGLRTTFAGDEDEVFQLLLDPEELPWEQVDLTDLGEAAVIRLMEEESRIPFPLAGRPLFRTKLVRAGASVHHLAVTMHHAITDGWSEGLFFRELGVCYTARVGGAPTGLAPLTMRYADYSAWEAEPATVELYRGQLAFWREQLARLPQEAGIPSDLPRPVLLSGAGASVTVPVPADLQRRLAAWGSGHEASLFATAVTVLAALLHRYNGEERVVVGVPVANRPRAEWEPVIGYFANTLAVPVDLTGDPTLRHLLGQVRTVAAEALSHQNVPFDRVVETLGVVRDPSRNPVFQVMCSVNQVVPPPELPGLAVEIVEMRNDSAKFDLELAVSYTADEVGFTFDYATDLFERATVERLAADYLALLEAFLAEGVAGVGGEGVAGVGRVPLGEHGPAEVDGAEAEVRDRYGNRAPTGVYGELLLAGAPSGRRARVLADGTVEYAADPQAPLPRPAAGATDGADGSDSSDAPSTGTERALAAIWSRLLGTETVSRHTDFLRDGGDSLLATRLVARIRRQWSVKLSVRHILKTPVLADLAKLLDEAAATPAEAPARSAIPAASGPRPEALPLSMAQRGIWIVNRLGQQQAFYHMPLAVRIAGELDLAALTAAAADLGRRHEILRTVFPADTGVPRQSVQPPEAVTRVVRASAIHPNGLQQALRDALETHFDLTVEVPLRLHVFSTGPRSHVLLVDVHHIACDGLSLAPLCRDLATAYAARSAGQAPNWHELPIQYADFALWQAQQLGRPEDPASPFGRSLEFWARTLAGLPEELALPGARPRPATPTFRGLPTRVEAGPELYRRITAAAHEHGASVFILLQAAIAAMLTRLGAGTDIPLGTPTAGRSDQALDELIGCFINTAVLRADTSGDPSFRALIARVRETNLAAHDHMELPFDEIVTALNPPRRHGRNPLFQVMASLNGEPEPVPALGGLPTEPFDLGTPATPFDLTFELTEDRARATISGVLTVSADLFDEAAGQALAQRLLLALALATEQPDLPISHWDLLLPGEREAVLGGWSTGAAAPEPVTLAGQFERAVAAAPDAPALEAGDITLSYAELDEQANRLAAELVARGIGPERTVALALPRGGELVLAVLAVAKAGGAFLPLDVQFPVERLSFILSDARPALVLTDSAGASALPVGAPTTLLLDDPDLLDALAEHSGERPATAPVDPANAAYLLYTSGSTGRPKGVVVTHTGLAPLCERLHEVVTAGGDGEQSTTGGEQSTTGGEQSATGGEKPRVLQQVSPTFDMYVMELLLAFRSRATLVVAPAHPVLGEELAVLLEQRRISHAVLTPTALAALPARAFPRLRTVVSGGEAMGADLAAQWGRGRRLHNAYGPTETTVLGTLSGPLDGTVSPPLGRPVTGSRLFVLDEGLRPVPPGVPGELYLAGASLARGYLGRPDLTADRFLPCPYGAPGERMYRTGDLARWTADGELQYLGRGDDQVKIHGVRIELGEVEAVLGAHRKVADSAVVVDGSAEAGPRLVAFVTPVDPADPAARPTPAELRAHCVRSLPRAMTPARFVVLGAMPTLPSGKTDRKALRIPPEEGAEGFLTPPGTATERALTGIWQRLFGTGRIGIDDDFFALGGHSLAAVRMLAEIHQGLGVELPLSACFEHPTVAALAALIDRTPRSDATEPVVVRRRRPAPEA</sequence>
<dbReference type="Gene3D" id="3.40.50.12780">
    <property type="entry name" value="N-terminal domain of ligase-like"/>
    <property type="match status" value="1"/>
</dbReference>
<dbReference type="Gene3D" id="1.10.1200.10">
    <property type="entry name" value="ACP-like"/>
    <property type="match status" value="1"/>
</dbReference>
<dbReference type="GO" id="GO:0043041">
    <property type="term" value="P:amino acid activation for nonribosomal peptide biosynthetic process"/>
    <property type="evidence" value="ECO:0007669"/>
    <property type="project" value="TreeGrafter"/>
</dbReference>
<dbReference type="InterPro" id="IPR036736">
    <property type="entry name" value="ACP-like_sf"/>
</dbReference>
<dbReference type="InterPro" id="IPR001242">
    <property type="entry name" value="Condensation_dom"/>
</dbReference>
<dbReference type="CDD" id="cd19531">
    <property type="entry name" value="LCL_NRPS-like"/>
    <property type="match status" value="1"/>
</dbReference>
<feature type="domain" description="Carrier" evidence="6">
    <location>
        <begin position="563"/>
        <end position="638"/>
    </location>
</feature>
<dbReference type="InterPro" id="IPR009081">
    <property type="entry name" value="PP-bd_ACP"/>
</dbReference>
<dbReference type="InterPro" id="IPR029058">
    <property type="entry name" value="AB_hydrolase_fold"/>
</dbReference>
<feature type="region of interest" description="Disordered" evidence="5">
    <location>
        <begin position="537"/>
        <end position="568"/>
    </location>
</feature>
<feature type="region of interest" description="Disordered" evidence="5">
    <location>
        <begin position="27"/>
        <end position="46"/>
    </location>
</feature>
<dbReference type="InterPro" id="IPR025110">
    <property type="entry name" value="AMP-bd_C"/>
</dbReference>
<dbReference type="GO" id="GO:0008610">
    <property type="term" value="P:lipid biosynthetic process"/>
    <property type="evidence" value="ECO:0007669"/>
    <property type="project" value="UniProtKB-ARBA"/>
</dbReference>
<reference evidence="8 9" key="2">
    <citation type="submission" date="2014-07" db="EMBL/GenBank/DDBJ databases">
        <authorList>
            <person name="Zhang J.E."/>
            <person name="Yang H."/>
            <person name="Guo J."/>
            <person name="Deng Z."/>
            <person name="Luo H."/>
            <person name="Luo M."/>
            <person name="Zhao B."/>
        </authorList>
    </citation>
    <scope>NUCLEOTIDE SEQUENCE [LARGE SCALE GENOMIC DNA]</scope>
    <source>
        <strain evidence="8">ATCC 10762</strain>
        <strain evidence="9">ATCC 10762 / DSM 40127 / CCM 3239 / JCM 4008 / LMG 5968 / NBRC 12843 / NCIMB 8234 / A-377</strain>
    </source>
</reference>
<comment type="similarity">
    <text evidence="2">Belongs to the ATP-dependent AMP-binding enzyme family.</text>
</comment>
<keyword evidence="4" id="KW-0597">Phosphoprotein</keyword>
<reference evidence="7" key="1">
    <citation type="journal article" date="2014" name="Int. J. Syst. Evol. Microbiol.">
        <title>Complete genome sequence of Corynebacterium casei LMG S-19264T (=DSM 44701T), isolated from a smear-ripened cheese.</title>
        <authorList>
            <consortium name="US DOE Joint Genome Institute (JGI-PGF)"/>
            <person name="Walter F."/>
            <person name="Albersmeier A."/>
            <person name="Kalinowski J."/>
            <person name="Ruckert C."/>
        </authorList>
    </citation>
    <scope>NUCLEOTIDE SEQUENCE</scope>
    <source>
        <strain evidence="7">JCM 4434</strain>
    </source>
</reference>
<comment type="cofactor">
    <cofactor evidence="1">
        <name>pantetheine 4'-phosphate</name>
        <dbReference type="ChEBI" id="CHEBI:47942"/>
    </cofactor>
</comment>
<dbReference type="Gene3D" id="3.40.50.1820">
    <property type="entry name" value="alpha/beta hydrolase"/>
    <property type="match status" value="1"/>
</dbReference>
<dbReference type="SUPFAM" id="SSF47336">
    <property type="entry name" value="ACP-like"/>
    <property type="match status" value="2"/>
</dbReference>
<dbReference type="PROSITE" id="PS00012">
    <property type="entry name" value="PHOSPHOPANTETHEINE"/>
    <property type="match status" value="1"/>
</dbReference>
<dbReference type="Gene3D" id="3.30.559.30">
    <property type="entry name" value="Nonribosomal peptide synthetase, condensation domain"/>
    <property type="match status" value="2"/>
</dbReference>
<comment type="caution">
    <text evidence="8">The sequence shown here is derived from an EMBL/GenBank/DDBJ whole genome shotgun (WGS) entry which is preliminary data.</text>
</comment>
<proteinExistence type="inferred from homology"/>
<dbReference type="GO" id="GO:0017000">
    <property type="term" value="P:antibiotic biosynthetic process"/>
    <property type="evidence" value="ECO:0007669"/>
    <property type="project" value="UniProtKB-ARBA"/>
</dbReference>
<dbReference type="GO" id="GO:0003824">
    <property type="term" value="F:catalytic activity"/>
    <property type="evidence" value="ECO:0007669"/>
    <property type="project" value="InterPro"/>
</dbReference>
<evidence type="ECO:0000256" key="3">
    <source>
        <dbReference type="ARBA" id="ARBA00022450"/>
    </source>
</evidence>
<feature type="region of interest" description="Disordered" evidence="5">
    <location>
        <begin position="1305"/>
        <end position="1332"/>
    </location>
</feature>
<dbReference type="Pfam" id="PF13193">
    <property type="entry name" value="AMP-binding_C"/>
    <property type="match status" value="1"/>
</dbReference>
<reference evidence="9" key="4">
    <citation type="submission" date="2016-08" db="EMBL/GenBank/DDBJ databases">
        <title>Sequencing, assembly and comparative genomics of S. aureofaciens ATCC 10762.</title>
        <authorList>
            <person name="Gradnigo J.S."/>
            <person name="Johnson N."/>
            <person name="Somerville G.A."/>
        </authorList>
    </citation>
    <scope>NUCLEOTIDE SEQUENCE [LARGE SCALE GENOMIC DNA]</scope>
    <source>
        <strain evidence="9">ATCC 10762 / DSM 40127 / CCM 3239 / JCM 4008 / LMG 5968 / NBRC 12843 / NCIMB 8234 / A-377</strain>
    </source>
</reference>
<dbReference type="PROSITE" id="PS50075">
    <property type="entry name" value="CARRIER"/>
    <property type="match status" value="2"/>
</dbReference>
<dbReference type="InterPro" id="IPR006162">
    <property type="entry name" value="Ppantetheine_attach_site"/>
</dbReference>
<dbReference type="GO" id="GO:0031177">
    <property type="term" value="F:phosphopantetheine binding"/>
    <property type="evidence" value="ECO:0007669"/>
    <property type="project" value="InterPro"/>
</dbReference>
<dbReference type="InterPro" id="IPR042099">
    <property type="entry name" value="ANL_N_sf"/>
</dbReference>
<dbReference type="FunFam" id="3.40.50.980:FF:000001">
    <property type="entry name" value="Non-ribosomal peptide synthetase"/>
    <property type="match status" value="1"/>
</dbReference>
<feature type="domain" description="Carrier" evidence="6">
    <location>
        <begin position="1649"/>
        <end position="1724"/>
    </location>
</feature>
<evidence type="ECO:0000313" key="9">
    <source>
        <dbReference type="Proteomes" id="UP000037395"/>
    </source>
</evidence>
<dbReference type="Gene3D" id="3.30.300.30">
    <property type="match status" value="1"/>
</dbReference>
<dbReference type="SMART" id="SM00823">
    <property type="entry name" value="PKS_PP"/>
    <property type="match status" value="2"/>
</dbReference>
<dbReference type="InterPro" id="IPR045851">
    <property type="entry name" value="AMP-bd_C_sf"/>
</dbReference>